<reference evidence="12 13" key="1">
    <citation type="submission" date="2024-02" db="EMBL/GenBank/DDBJ databases">
        <title>A novel Wenzhouxiangellaceae bacterium, isolated from coastal sediments.</title>
        <authorList>
            <person name="Du Z.-J."/>
            <person name="Ye Y.-Q."/>
            <person name="Zhang X.-Y."/>
        </authorList>
    </citation>
    <scope>NUCLEOTIDE SEQUENCE [LARGE SCALE GENOMIC DNA]</scope>
    <source>
        <strain evidence="12 13">CH-27</strain>
    </source>
</reference>
<dbReference type="Pfam" id="PF07715">
    <property type="entry name" value="Plug"/>
    <property type="match status" value="1"/>
</dbReference>
<protein>
    <submittedName>
        <fullName evidence="12">TonB-dependent receptor</fullName>
    </submittedName>
</protein>
<name>A0AAW9RBV5_9GAMM</name>
<dbReference type="InterPro" id="IPR000531">
    <property type="entry name" value="Beta-barrel_TonB"/>
</dbReference>
<dbReference type="InterPro" id="IPR036942">
    <property type="entry name" value="Beta-barrel_TonB_sf"/>
</dbReference>
<comment type="subcellular location">
    <subcellularLocation>
        <location evidence="1 8">Cell outer membrane</location>
        <topology evidence="1 8">Multi-pass membrane protein</topology>
    </subcellularLocation>
</comment>
<keyword evidence="12" id="KW-0675">Receptor</keyword>
<keyword evidence="3 8" id="KW-1134">Transmembrane beta strand</keyword>
<evidence type="ECO:0000256" key="9">
    <source>
        <dbReference type="RuleBase" id="RU003357"/>
    </source>
</evidence>
<evidence type="ECO:0000256" key="3">
    <source>
        <dbReference type="ARBA" id="ARBA00022452"/>
    </source>
</evidence>
<keyword evidence="2 8" id="KW-0813">Transport</keyword>
<evidence type="ECO:0000256" key="8">
    <source>
        <dbReference type="PROSITE-ProRule" id="PRU01360"/>
    </source>
</evidence>
<feature type="domain" description="TonB-dependent receptor plug" evidence="11">
    <location>
        <begin position="79"/>
        <end position="192"/>
    </location>
</feature>
<keyword evidence="6 8" id="KW-0472">Membrane</keyword>
<dbReference type="InterPro" id="IPR039426">
    <property type="entry name" value="TonB-dep_rcpt-like"/>
</dbReference>
<keyword evidence="5 9" id="KW-0798">TonB box</keyword>
<dbReference type="Pfam" id="PF00593">
    <property type="entry name" value="TonB_dep_Rec_b-barrel"/>
    <property type="match status" value="1"/>
</dbReference>
<evidence type="ECO:0000256" key="4">
    <source>
        <dbReference type="ARBA" id="ARBA00022692"/>
    </source>
</evidence>
<evidence type="ECO:0000256" key="7">
    <source>
        <dbReference type="ARBA" id="ARBA00023237"/>
    </source>
</evidence>
<feature type="domain" description="TonB-dependent receptor-like beta-barrel" evidence="10">
    <location>
        <begin position="414"/>
        <end position="932"/>
    </location>
</feature>
<dbReference type="InterPro" id="IPR037066">
    <property type="entry name" value="Plug_dom_sf"/>
</dbReference>
<sequence>MSLAALRRKKTLDSPWGNIPKRWRFRCGSMLLPGIAAAFFEGGLAHAEGPDGSTDSEETVLEEVVVTGSRLKQADEFVAPIPVAMMRAEDLRRSAPTSIADALNQKPVFANSLSNNNGTEVDFTQQAGGNFLNMRSLGPERLLVLLDGRRVPPTNANGIVDVNLMPQLLLERVDVVKAGVSAVYGADAVSGVVNYVIDKDFTGWRGYAQGGESSRGDNEMFAAGLAWGGSFQNDRLHVLLSVEHTDSDGIGRKSERRLHDPGYLLTGSGTAADPYRVLSDVRQSSVTYGGFIGSGPFAGQHFIDSNTLAPYDPGQPAGRGYQMGGDGVDWGNGGLIPSLETDSLFGRVSWEINPNASVFVQAAYGESRTEIDNHLDFNFFGMTIFSGNPYLPDFVQQGLTDTGTPAFVMSRIHRDFGFLVNDFRNEALNLTVGAEGVFANEWSWDIYYTYGDVEMDGRVHNQTQPVNVAAALDAVLDTNGNIVCNVTLTHPGRFDDCVPLNIFGEGSPSQAAIDFVTGTTIFLVEHDLNEVGVAFSGSPLTVPAGPVQTAFGASHRRLSIRQTGNSDPSQPVDATGIRGVYSTLPFSVGNYGSADGSVEVDEFFAEGSVPVLADRAWAYSLELNGAVRYIDHSTFGGETVWKLGFTYEPFADLRLRFTRSADIRAPSLFNLFASTQQIIAPVSDPLTGVSGITAQIGGGNPNLNPESADTVSFGLGYRPNWLPGLTLSVDYYDIEITDAINTVNSQTIVDVCHASGYTDPLCDLVTRPFPVSNTTPENFPTAIASLTSINIGFLRTKGFDIEAAYQFEPDRLGGNLHISASANHVSSFEVNNGTGGPTLEFEGVYGPGLVRKSLGGLPEWRANLVLTYERAPWTFFVQERFIDSLDRIGGVQPNAVYADGSNHIESMLYTDITVEFEFPAAEVRVFASVNNLFDKDAPPVPSTSFPNLYYPAAGSVHDLVGRYFTLGIRGSFD</sequence>
<dbReference type="InterPro" id="IPR012910">
    <property type="entry name" value="Plug_dom"/>
</dbReference>
<dbReference type="PROSITE" id="PS52016">
    <property type="entry name" value="TONB_DEPENDENT_REC_3"/>
    <property type="match status" value="1"/>
</dbReference>
<dbReference type="SUPFAM" id="SSF56935">
    <property type="entry name" value="Porins"/>
    <property type="match status" value="1"/>
</dbReference>
<evidence type="ECO:0000259" key="10">
    <source>
        <dbReference type="Pfam" id="PF00593"/>
    </source>
</evidence>
<dbReference type="Proteomes" id="UP001359886">
    <property type="component" value="Unassembled WGS sequence"/>
</dbReference>
<evidence type="ECO:0000259" key="11">
    <source>
        <dbReference type="Pfam" id="PF07715"/>
    </source>
</evidence>
<comment type="caution">
    <text evidence="12">The sequence shown here is derived from an EMBL/GenBank/DDBJ whole genome shotgun (WGS) entry which is preliminary data.</text>
</comment>
<keyword evidence="13" id="KW-1185">Reference proteome</keyword>
<dbReference type="Gene3D" id="2.170.130.10">
    <property type="entry name" value="TonB-dependent receptor, plug domain"/>
    <property type="match status" value="1"/>
</dbReference>
<accession>A0AAW9RBV5</accession>
<dbReference type="GO" id="GO:0009279">
    <property type="term" value="C:cell outer membrane"/>
    <property type="evidence" value="ECO:0007669"/>
    <property type="project" value="UniProtKB-SubCell"/>
</dbReference>
<dbReference type="EMBL" id="JAZHOG010000001">
    <property type="protein sequence ID" value="MEJ8566203.1"/>
    <property type="molecule type" value="Genomic_DNA"/>
</dbReference>
<evidence type="ECO:0000256" key="1">
    <source>
        <dbReference type="ARBA" id="ARBA00004571"/>
    </source>
</evidence>
<evidence type="ECO:0000256" key="5">
    <source>
        <dbReference type="ARBA" id="ARBA00023077"/>
    </source>
</evidence>
<dbReference type="PANTHER" id="PTHR47234">
    <property type="match status" value="1"/>
</dbReference>
<evidence type="ECO:0000313" key="13">
    <source>
        <dbReference type="Proteomes" id="UP001359886"/>
    </source>
</evidence>
<organism evidence="12 13">
    <name type="scientific">Elongatibacter sediminis</name>
    <dbReference type="NCBI Taxonomy" id="3119006"/>
    <lineage>
        <taxon>Bacteria</taxon>
        <taxon>Pseudomonadati</taxon>
        <taxon>Pseudomonadota</taxon>
        <taxon>Gammaproteobacteria</taxon>
        <taxon>Chromatiales</taxon>
        <taxon>Wenzhouxiangellaceae</taxon>
        <taxon>Elongatibacter</taxon>
    </lineage>
</organism>
<dbReference type="PANTHER" id="PTHR47234:SF2">
    <property type="entry name" value="TONB-DEPENDENT RECEPTOR"/>
    <property type="match status" value="1"/>
</dbReference>
<evidence type="ECO:0000256" key="6">
    <source>
        <dbReference type="ARBA" id="ARBA00023136"/>
    </source>
</evidence>
<proteinExistence type="inferred from homology"/>
<evidence type="ECO:0000256" key="2">
    <source>
        <dbReference type="ARBA" id="ARBA00022448"/>
    </source>
</evidence>
<evidence type="ECO:0000313" key="12">
    <source>
        <dbReference type="EMBL" id="MEJ8566203.1"/>
    </source>
</evidence>
<keyword evidence="7 8" id="KW-0998">Cell outer membrane</keyword>
<dbReference type="AlphaFoldDB" id="A0AAW9RBV5"/>
<comment type="similarity">
    <text evidence="8 9">Belongs to the TonB-dependent receptor family.</text>
</comment>
<keyword evidence="4 8" id="KW-0812">Transmembrane</keyword>
<dbReference type="Gene3D" id="2.40.170.20">
    <property type="entry name" value="TonB-dependent receptor, beta-barrel domain"/>
    <property type="match status" value="1"/>
</dbReference>
<gene>
    <name evidence="12" type="ORF">V3330_01090</name>
</gene>